<dbReference type="Gene3D" id="3.10.290.10">
    <property type="entry name" value="RNA-binding S4 domain"/>
    <property type="match status" value="1"/>
</dbReference>
<comment type="similarity">
    <text evidence="3 9">Belongs to the pseudouridine synthase RluA family.</text>
</comment>
<dbReference type="SUPFAM" id="SSF55174">
    <property type="entry name" value="Alpha-L RNA-binding motif"/>
    <property type="match status" value="1"/>
</dbReference>
<dbReference type="SUPFAM" id="SSF55120">
    <property type="entry name" value="Pseudouridine synthase"/>
    <property type="match status" value="1"/>
</dbReference>
<protein>
    <recommendedName>
        <fullName evidence="9">Pseudouridine synthase</fullName>
        <ecNumber evidence="9">5.4.99.-</ecNumber>
    </recommendedName>
</protein>
<dbReference type="InterPro" id="IPR020103">
    <property type="entry name" value="PsdUridine_synth_cat_dom_sf"/>
</dbReference>
<organism evidence="11 12">
    <name type="scientific">Buchnera aphidicola</name>
    <name type="common">Stegophylla sp.</name>
    <dbReference type="NCBI Taxonomy" id="2315800"/>
    <lineage>
        <taxon>Bacteria</taxon>
        <taxon>Pseudomonadati</taxon>
        <taxon>Pseudomonadota</taxon>
        <taxon>Gammaproteobacteria</taxon>
        <taxon>Enterobacterales</taxon>
        <taxon>Erwiniaceae</taxon>
        <taxon>Buchnera</taxon>
    </lineage>
</organism>
<dbReference type="Pfam" id="PF00849">
    <property type="entry name" value="PseudoU_synth_2"/>
    <property type="match status" value="1"/>
</dbReference>
<dbReference type="InterPro" id="IPR006224">
    <property type="entry name" value="PsdUridine_synth_RluA-like_CS"/>
</dbReference>
<dbReference type="AlphaFoldDB" id="A0A4D6Y9K0"/>
<dbReference type="CDD" id="cd02869">
    <property type="entry name" value="PseudoU_synth_RluA_like"/>
    <property type="match status" value="1"/>
</dbReference>
<dbReference type="PANTHER" id="PTHR21600:SF92">
    <property type="entry name" value="RIBOSOMAL LARGE SUBUNIT PSEUDOURIDINE SYNTHASE C"/>
    <property type="match status" value="1"/>
</dbReference>
<comment type="catalytic activity">
    <reaction evidence="1">
        <text>uridine(955/2504/2580) in 23S rRNA = pseudouridine(955/2504/2580) in 23S rRNA</text>
        <dbReference type="Rhea" id="RHEA:42528"/>
        <dbReference type="Rhea" id="RHEA-COMP:10099"/>
        <dbReference type="Rhea" id="RHEA-COMP:10100"/>
        <dbReference type="ChEBI" id="CHEBI:65314"/>
        <dbReference type="ChEBI" id="CHEBI:65315"/>
        <dbReference type="EC" id="5.4.99.24"/>
    </reaction>
</comment>
<evidence type="ECO:0000256" key="7">
    <source>
        <dbReference type="PIRSR" id="PIRSR606225-1"/>
    </source>
</evidence>
<dbReference type="GO" id="GO:0160141">
    <property type="term" value="F:23S rRNA pseudouridine(955/2504/2580) synthase activity"/>
    <property type="evidence" value="ECO:0007669"/>
    <property type="project" value="UniProtKB-EC"/>
</dbReference>
<evidence type="ECO:0000256" key="8">
    <source>
        <dbReference type="PROSITE-ProRule" id="PRU00182"/>
    </source>
</evidence>
<dbReference type="PROSITE" id="PS50889">
    <property type="entry name" value="S4"/>
    <property type="match status" value="1"/>
</dbReference>
<dbReference type="GO" id="GO:0000455">
    <property type="term" value="P:enzyme-directed rRNA pseudouridine synthesis"/>
    <property type="evidence" value="ECO:0007669"/>
    <property type="project" value="UniProtKB-ARBA"/>
</dbReference>
<feature type="domain" description="RNA-binding S4" evidence="10">
    <location>
        <begin position="20"/>
        <end position="78"/>
    </location>
</feature>
<dbReference type="InterPro" id="IPR006225">
    <property type="entry name" value="PsdUridine_synth_RluC/D"/>
</dbReference>
<dbReference type="NCBIfam" id="TIGR00005">
    <property type="entry name" value="rluA_subfam"/>
    <property type="match status" value="1"/>
</dbReference>
<accession>A0A4D6Y9K0</accession>
<comment type="function">
    <text evidence="2">Responsible for synthesis of pseudouridine from uracil at positions 955, 2504 and 2580 in 23S ribosomal RNA.</text>
</comment>
<reference evidence="11 12" key="1">
    <citation type="submission" date="2018-10" db="EMBL/GenBank/DDBJ databases">
        <title>Comparative functional genomics of the obligate endosymbiont Buchnera aphidicola.</title>
        <authorList>
            <person name="Chong R.A."/>
        </authorList>
    </citation>
    <scope>NUCLEOTIDE SEQUENCE [LARGE SCALE GENOMIC DNA]</scope>
    <source>
        <strain evidence="11 12">Ssp</strain>
    </source>
</reference>
<evidence type="ECO:0000256" key="4">
    <source>
        <dbReference type="ARBA" id="ARBA00022552"/>
    </source>
</evidence>
<keyword evidence="5 8" id="KW-0694">RNA-binding</keyword>
<dbReference type="InterPro" id="IPR002942">
    <property type="entry name" value="S4_RNA-bd"/>
</dbReference>
<evidence type="ECO:0000256" key="6">
    <source>
        <dbReference type="ARBA" id="ARBA00023235"/>
    </source>
</evidence>
<evidence type="ECO:0000256" key="9">
    <source>
        <dbReference type="RuleBase" id="RU362028"/>
    </source>
</evidence>
<feature type="active site" evidence="7">
    <location>
        <position position="144"/>
    </location>
</feature>
<dbReference type="InterPro" id="IPR050188">
    <property type="entry name" value="RluA_PseudoU_synthase"/>
</dbReference>
<evidence type="ECO:0000313" key="11">
    <source>
        <dbReference type="EMBL" id="QCI26387.1"/>
    </source>
</evidence>
<evidence type="ECO:0000256" key="3">
    <source>
        <dbReference type="ARBA" id="ARBA00010876"/>
    </source>
</evidence>
<proteinExistence type="inferred from homology"/>
<dbReference type="PROSITE" id="PS01129">
    <property type="entry name" value="PSI_RLU"/>
    <property type="match status" value="1"/>
</dbReference>
<dbReference type="GO" id="GO:0003723">
    <property type="term" value="F:RNA binding"/>
    <property type="evidence" value="ECO:0007669"/>
    <property type="project" value="UniProtKB-KW"/>
</dbReference>
<dbReference type="InterPro" id="IPR036986">
    <property type="entry name" value="S4_RNA-bd_sf"/>
</dbReference>
<sequence>MINYIPLFHVITILHNTANQRIDNFIRSKIYKISKNTLYKIIRIGIIKINKKKVQPNYKLKIGDILYIPNYLIKKYNQKNITLDEKIKNKILSSIIYEDKYLLIINKPTGIAVHGGSGLKFGIIESLRLLKPNIKYLELVHRLDRHTSGILILAKKKSALKYLHEQFRNQIIIKKYIALIHGNLSKKKEIVQQPLIKNKYHKKKIVQIHNQGKKSKTIFILKKNFISYAMVSIYPKTGRTHQIRVHASYIGHPIIFDHDYGNKFLDLKINPNYQIQNMLLHASKIIFYHPQSHQKTCIYVPLGKRFKKYLQIK</sequence>
<keyword evidence="6 9" id="KW-0413">Isomerase</keyword>
<keyword evidence="4" id="KW-0698">rRNA processing</keyword>
<gene>
    <name evidence="11" type="ORF">D9V79_01080</name>
</gene>
<dbReference type="EMBL" id="CP032998">
    <property type="protein sequence ID" value="QCI26387.1"/>
    <property type="molecule type" value="Genomic_DNA"/>
</dbReference>
<comment type="catalytic activity">
    <reaction evidence="9">
        <text>a uridine in RNA = a pseudouridine in RNA</text>
        <dbReference type="Rhea" id="RHEA:48348"/>
        <dbReference type="Rhea" id="RHEA-COMP:12068"/>
        <dbReference type="Rhea" id="RHEA-COMP:12069"/>
        <dbReference type="ChEBI" id="CHEBI:65314"/>
        <dbReference type="ChEBI" id="CHEBI:65315"/>
    </reaction>
</comment>
<dbReference type="Pfam" id="PF01479">
    <property type="entry name" value="S4"/>
    <property type="match status" value="1"/>
</dbReference>
<dbReference type="PANTHER" id="PTHR21600">
    <property type="entry name" value="MITOCHONDRIAL RNA PSEUDOURIDINE SYNTHASE"/>
    <property type="match status" value="1"/>
</dbReference>
<dbReference type="OrthoDB" id="9807829at2"/>
<dbReference type="EC" id="5.4.99.-" evidence="9"/>
<dbReference type="Proteomes" id="UP000298636">
    <property type="component" value="Chromosome"/>
</dbReference>
<evidence type="ECO:0000256" key="5">
    <source>
        <dbReference type="ARBA" id="ARBA00022884"/>
    </source>
</evidence>
<evidence type="ECO:0000259" key="10">
    <source>
        <dbReference type="SMART" id="SM00363"/>
    </source>
</evidence>
<evidence type="ECO:0000313" key="12">
    <source>
        <dbReference type="Proteomes" id="UP000298636"/>
    </source>
</evidence>
<dbReference type="Gene3D" id="3.30.2350.10">
    <property type="entry name" value="Pseudouridine synthase"/>
    <property type="match status" value="1"/>
</dbReference>
<dbReference type="RefSeq" id="WP_158351841.1">
    <property type="nucleotide sequence ID" value="NZ_CP032998.1"/>
</dbReference>
<dbReference type="InterPro" id="IPR006145">
    <property type="entry name" value="PsdUridine_synth_RsuA/RluA"/>
</dbReference>
<name>A0A4D6Y9K0_9GAMM</name>
<dbReference type="SMART" id="SM00363">
    <property type="entry name" value="S4"/>
    <property type="match status" value="1"/>
</dbReference>
<evidence type="ECO:0000256" key="1">
    <source>
        <dbReference type="ARBA" id="ARBA00000381"/>
    </source>
</evidence>
<evidence type="ECO:0000256" key="2">
    <source>
        <dbReference type="ARBA" id="ARBA00002876"/>
    </source>
</evidence>
<keyword evidence="12" id="KW-1185">Reference proteome</keyword>